<evidence type="ECO:0000313" key="3">
    <source>
        <dbReference type="EMBL" id="CAG1860381.1"/>
    </source>
</evidence>
<reference evidence="3" key="1">
    <citation type="submission" date="2021-03" db="EMBL/GenBank/DDBJ databases">
        <authorList>
            <consortium name="Genoscope - CEA"/>
            <person name="William W."/>
        </authorList>
    </citation>
    <scope>NUCLEOTIDE SEQUENCE</scope>
    <source>
        <strain evidence="3">Doubled-haploid Pahang</strain>
    </source>
</reference>
<dbReference type="SUPFAM" id="SSF54928">
    <property type="entry name" value="RNA-binding domain, RBD"/>
    <property type="match status" value="1"/>
</dbReference>
<dbReference type="CDD" id="cd00590">
    <property type="entry name" value="RRM_SF"/>
    <property type="match status" value="1"/>
</dbReference>
<protein>
    <submittedName>
        <fullName evidence="3">(wild Malaysian banana) hypothetical protein</fullName>
    </submittedName>
</protein>
<accession>A0A8D7FLL1</accession>
<feature type="domain" description="RRM" evidence="2">
    <location>
        <begin position="275"/>
        <end position="356"/>
    </location>
</feature>
<dbReference type="InterPro" id="IPR035979">
    <property type="entry name" value="RBD_domain_sf"/>
</dbReference>
<dbReference type="GO" id="GO:0003723">
    <property type="term" value="F:RNA binding"/>
    <property type="evidence" value="ECO:0007669"/>
    <property type="project" value="UniProtKB-UniRule"/>
</dbReference>
<evidence type="ECO:0000259" key="2">
    <source>
        <dbReference type="PROSITE" id="PS50102"/>
    </source>
</evidence>
<dbReference type="Gene3D" id="3.30.70.330">
    <property type="match status" value="1"/>
</dbReference>
<dbReference type="PANTHER" id="PTHR33527">
    <property type="entry name" value="OS07G0274300 PROTEIN"/>
    <property type="match status" value="1"/>
</dbReference>
<dbReference type="PANTHER" id="PTHR33527:SF14">
    <property type="entry name" value="OS07G0274300 PROTEIN"/>
    <property type="match status" value="1"/>
</dbReference>
<keyword evidence="1" id="KW-0694">RNA-binding</keyword>
<organism evidence="3">
    <name type="scientific">Musa acuminata subsp. malaccensis</name>
    <name type="common">Wild banana</name>
    <name type="synonym">Musa malaccensis</name>
    <dbReference type="NCBI Taxonomy" id="214687"/>
    <lineage>
        <taxon>Eukaryota</taxon>
        <taxon>Viridiplantae</taxon>
        <taxon>Streptophyta</taxon>
        <taxon>Embryophyta</taxon>
        <taxon>Tracheophyta</taxon>
        <taxon>Spermatophyta</taxon>
        <taxon>Magnoliopsida</taxon>
        <taxon>Liliopsida</taxon>
        <taxon>Zingiberales</taxon>
        <taxon>Musaceae</taxon>
        <taxon>Musa</taxon>
    </lineage>
</organism>
<dbReference type="PROSITE" id="PS50102">
    <property type="entry name" value="RRM"/>
    <property type="match status" value="1"/>
</dbReference>
<evidence type="ECO:0000256" key="1">
    <source>
        <dbReference type="PROSITE-ProRule" id="PRU00176"/>
    </source>
</evidence>
<dbReference type="InterPro" id="IPR012677">
    <property type="entry name" value="Nucleotide-bd_a/b_plait_sf"/>
</dbReference>
<proteinExistence type="predicted"/>
<dbReference type="InterPro" id="IPR000504">
    <property type="entry name" value="RRM_dom"/>
</dbReference>
<dbReference type="AlphaFoldDB" id="A0A8D7FLL1"/>
<gene>
    <name evidence="3" type="ORF">GSMUA_96850.1</name>
</gene>
<dbReference type="EMBL" id="HG996466">
    <property type="protein sequence ID" value="CAG1860381.1"/>
    <property type="molecule type" value="Genomic_DNA"/>
</dbReference>
<name>A0A8D7FLL1_MUSAM</name>
<sequence>MASSIPIHAIHAYHFKERQLFSRMVFVLGMEPNVSMEIIAFWLWLEENGRNNLIRSINSLDDVSLLDVVSVGKAFVESLHLGSLSGNPTSFIEDEANQQFRRAAVSGINYYLSSVCYKALADISKNVDVEFILRMQRVVREMSQVQLDDCMSDNSYLQRIKPFTSTKIYPPLWEETSSGDGRTRDDNLCLHNKWFNINVPENGYETHQVLRDSCRSKRSVTPHVFDVLQSHTNQGIRIVADNLLLCEDSMPRYSPKEHASSSNHSTCSNIPHDERTLFVTFSNGYPLTEEELRAFFIRHYGDVEMVSVQEPVDGKPPLYGHVTFYSLATLLRVLNGNVKVKFMTQGKHLWVRRFIPKKKKNQG</sequence>